<keyword evidence="5 8" id="KW-0812">Transmembrane</keyword>
<reference evidence="10 11" key="1">
    <citation type="submission" date="2020-10" db="EMBL/GenBank/DDBJ databases">
        <title>Phylogeny of dyella-like bacteria.</title>
        <authorList>
            <person name="Fu J."/>
        </authorList>
    </citation>
    <scope>NUCLEOTIDE SEQUENCE [LARGE SCALE GENOMIC DNA]</scope>
    <source>
        <strain evidence="10 11">JP1</strain>
    </source>
</reference>
<evidence type="ECO:0000313" key="10">
    <source>
        <dbReference type="EMBL" id="MFK2900856.1"/>
    </source>
</evidence>
<evidence type="ECO:0000256" key="1">
    <source>
        <dbReference type="ARBA" id="ARBA00004651"/>
    </source>
</evidence>
<feature type="transmembrane region" description="Helical" evidence="8">
    <location>
        <begin position="369"/>
        <end position="388"/>
    </location>
</feature>
<protein>
    <submittedName>
        <fullName evidence="10">Glycosyltransferase family 39 protein</fullName>
    </submittedName>
</protein>
<feature type="transmembrane region" description="Helical" evidence="8">
    <location>
        <begin position="320"/>
        <end position="338"/>
    </location>
</feature>
<feature type="transmembrane region" description="Helical" evidence="8">
    <location>
        <begin position="12"/>
        <end position="33"/>
    </location>
</feature>
<evidence type="ECO:0000256" key="6">
    <source>
        <dbReference type="ARBA" id="ARBA00022989"/>
    </source>
</evidence>
<dbReference type="PANTHER" id="PTHR33908">
    <property type="entry name" value="MANNOSYLTRANSFERASE YKCB-RELATED"/>
    <property type="match status" value="1"/>
</dbReference>
<keyword evidence="11" id="KW-1185">Reference proteome</keyword>
<comment type="subcellular location">
    <subcellularLocation>
        <location evidence="1">Cell membrane</location>
        <topology evidence="1">Multi-pass membrane protein</topology>
    </subcellularLocation>
</comment>
<proteinExistence type="predicted"/>
<evidence type="ECO:0000256" key="2">
    <source>
        <dbReference type="ARBA" id="ARBA00022475"/>
    </source>
</evidence>
<feature type="transmembrane region" description="Helical" evidence="8">
    <location>
        <begin position="103"/>
        <end position="127"/>
    </location>
</feature>
<keyword evidence="3" id="KW-0328">Glycosyltransferase</keyword>
<evidence type="ECO:0000313" key="11">
    <source>
        <dbReference type="Proteomes" id="UP001620461"/>
    </source>
</evidence>
<keyword evidence="6 8" id="KW-1133">Transmembrane helix</keyword>
<feature type="transmembrane region" description="Helical" evidence="8">
    <location>
        <begin position="345"/>
        <end position="363"/>
    </location>
</feature>
<evidence type="ECO:0000256" key="3">
    <source>
        <dbReference type="ARBA" id="ARBA00022676"/>
    </source>
</evidence>
<dbReference type="EMBL" id="JADIKJ010000011">
    <property type="protein sequence ID" value="MFK2900856.1"/>
    <property type="molecule type" value="Genomic_DNA"/>
</dbReference>
<dbReference type="Pfam" id="PF13231">
    <property type="entry name" value="PMT_2"/>
    <property type="match status" value="1"/>
</dbReference>
<comment type="caution">
    <text evidence="10">The sequence shown here is derived from an EMBL/GenBank/DDBJ whole genome shotgun (WGS) entry which is preliminary data.</text>
</comment>
<keyword evidence="2" id="KW-1003">Cell membrane</keyword>
<feature type="transmembrane region" description="Helical" evidence="8">
    <location>
        <begin position="227"/>
        <end position="247"/>
    </location>
</feature>
<dbReference type="InterPro" id="IPR038731">
    <property type="entry name" value="RgtA/B/C-like"/>
</dbReference>
<dbReference type="PANTHER" id="PTHR33908:SF11">
    <property type="entry name" value="MEMBRANE PROTEIN"/>
    <property type="match status" value="1"/>
</dbReference>
<feature type="domain" description="Glycosyltransferase RgtA/B/C/D-like" evidence="9">
    <location>
        <begin position="67"/>
        <end position="160"/>
    </location>
</feature>
<keyword evidence="7 8" id="KW-0472">Membrane</keyword>
<accession>A0ABW8JIC1</accession>
<evidence type="ECO:0000256" key="7">
    <source>
        <dbReference type="ARBA" id="ARBA00023136"/>
    </source>
</evidence>
<keyword evidence="4" id="KW-0808">Transferase</keyword>
<evidence type="ECO:0000256" key="5">
    <source>
        <dbReference type="ARBA" id="ARBA00022692"/>
    </source>
</evidence>
<evidence type="ECO:0000256" key="8">
    <source>
        <dbReference type="SAM" id="Phobius"/>
    </source>
</evidence>
<dbReference type="InterPro" id="IPR050297">
    <property type="entry name" value="LipidA_mod_glycosyltrf_83"/>
</dbReference>
<feature type="transmembrane region" description="Helical" evidence="8">
    <location>
        <begin position="139"/>
        <end position="158"/>
    </location>
</feature>
<gene>
    <name evidence="10" type="ORF">ISP15_10965</name>
</gene>
<name>A0ABW8JIC1_9GAMM</name>
<evidence type="ECO:0000256" key="4">
    <source>
        <dbReference type="ARBA" id="ARBA00022679"/>
    </source>
</evidence>
<feature type="transmembrane region" description="Helical" evidence="8">
    <location>
        <begin position="289"/>
        <end position="308"/>
    </location>
</feature>
<evidence type="ECO:0000259" key="9">
    <source>
        <dbReference type="Pfam" id="PF13231"/>
    </source>
</evidence>
<feature type="transmembrane region" description="Helical" evidence="8">
    <location>
        <begin position="178"/>
        <end position="206"/>
    </location>
</feature>
<dbReference type="RefSeq" id="WP_404547365.1">
    <property type="nucleotide sequence ID" value="NZ_JADIKJ010000011.1"/>
</dbReference>
<dbReference type="Proteomes" id="UP001620461">
    <property type="component" value="Unassembled WGS sequence"/>
</dbReference>
<sequence>MSFTPPSIPQRWSASHVAWASAILCLGLAVRLFRIDHQPFWLDEALTSQRIHLGFHGLIADSFTNRHMPTYFLLLQLASSLFGSGDAWLRIPSAMFGALSVGMVFIIARRIGGLGAGAVAGLLMALSPSQVQYGQEARSYTLVTLLITVALWGLLRLAQDPLRAAADLRGGGADRWGWAAYLLGTIAALDVLGAAAPWLIVSNLSLWLIWRSLRGSVDARDAFRRQWLASMVAIAVCTVPFYAAIVVTSDGHMLQKFDWIPPLSWQNLWVVTASVYLMRMSAVVKFDLLHTAVPLLGALVALAGGVGLLRMRGRLDGRVVLLSVVVLPLLILAISLFKSMLLPRYILWSAAPFFILAGLGAAALPRRTLPLAITLLFLLGVVNLGPVYRMETKPRWDMAAATLAANVRPGDTVFTADPNAPTMLTVLQPKNGLPIEASALVTSQLDQALARWHEGGRVWAVNGRSALGQREELTEFKSRIGALGAPAEQIPQGKEITILMFPASEESAAN</sequence>
<organism evidence="10 11">
    <name type="scientific">Dyella jejuensis</name>
    <dbReference type="NCBI Taxonomy" id="1432009"/>
    <lineage>
        <taxon>Bacteria</taxon>
        <taxon>Pseudomonadati</taxon>
        <taxon>Pseudomonadota</taxon>
        <taxon>Gammaproteobacteria</taxon>
        <taxon>Lysobacterales</taxon>
        <taxon>Rhodanobacteraceae</taxon>
        <taxon>Dyella</taxon>
    </lineage>
</organism>